<accession>A0A9P9WFA8</accession>
<sequence length="368" mass="41217">MPPVDDQAIPSDDDIIGLFRQSYAAPWDRQRTPRGLDGAHGQATANPGSVEGILLASGGFTAWCMYHLLANGETHYEGRQNCRQIINSFNQKTAEECKNLALRIKNEVLIDRTIKTHMAGYEERLAKRRRKPLHIAVSRIGSNSFEGIDDSNTPSPPRPPSSPTRASVEASGNLEHPSAVQIAKRTEDHTLPFQNPSALNVGKIFPEYMTDAIFMMETGNADTNKAVYEASITMTFPDSPIRKQDCVMSMIIKHTKLEYLARRLFGAHTETEGEFRYLRLESGGQAWPGPELWLRRCQHEAVTLVFGKAIGKAIETSEFRISEINSGRLNTTECVTLSMPQRRDHNAMLNLVLNLSQAHQIRKMLFGR</sequence>
<protein>
    <submittedName>
        <fullName evidence="2">Uncharacterized protein</fullName>
    </submittedName>
</protein>
<evidence type="ECO:0000256" key="1">
    <source>
        <dbReference type="SAM" id="MobiDB-lite"/>
    </source>
</evidence>
<proteinExistence type="predicted"/>
<gene>
    <name evidence="2" type="ORF">JX265_009806</name>
</gene>
<reference evidence="2" key="1">
    <citation type="submission" date="2021-03" db="EMBL/GenBank/DDBJ databases">
        <title>Revisited historic fungal species revealed as producer of novel bioactive compounds through whole genome sequencing and comparative genomics.</title>
        <authorList>
            <person name="Vignolle G.A."/>
            <person name="Hochenegger N."/>
            <person name="Mach R.L."/>
            <person name="Mach-Aigner A.R."/>
            <person name="Javad Rahimi M."/>
            <person name="Salim K.A."/>
            <person name="Chan C.M."/>
            <person name="Lim L.B.L."/>
            <person name="Cai F."/>
            <person name="Druzhinina I.S."/>
            <person name="U'Ren J.M."/>
            <person name="Derntl C."/>
        </authorList>
    </citation>
    <scope>NUCLEOTIDE SEQUENCE</scope>
    <source>
        <strain evidence="2">TUCIM 5799</strain>
    </source>
</reference>
<evidence type="ECO:0000313" key="3">
    <source>
        <dbReference type="Proteomes" id="UP000829685"/>
    </source>
</evidence>
<feature type="region of interest" description="Disordered" evidence="1">
    <location>
        <begin position="144"/>
        <end position="177"/>
    </location>
</feature>
<comment type="caution">
    <text evidence="2">The sequence shown here is derived from an EMBL/GenBank/DDBJ whole genome shotgun (WGS) entry which is preliminary data.</text>
</comment>
<dbReference type="EMBL" id="JAFIMR010000031">
    <property type="protein sequence ID" value="KAI1860407.1"/>
    <property type="molecule type" value="Genomic_DNA"/>
</dbReference>
<dbReference type="Proteomes" id="UP000829685">
    <property type="component" value="Unassembled WGS sequence"/>
</dbReference>
<name>A0A9P9WFA8_9PEZI</name>
<dbReference type="AlphaFoldDB" id="A0A9P9WFA8"/>
<keyword evidence="3" id="KW-1185">Reference proteome</keyword>
<organism evidence="2 3">
    <name type="scientific">Neoarthrinium moseri</name>
    <dbReference type="NCBI Taxonomy" id="1658444"/>
    <lineage>
        <taxon>Eukaryota</taxon>
        <taxon>Fungi</taxon>
        <taxon>Dikarya</taxon>
        <taxon>Ascomycota</taxon>
        <taxon>Pezizomycotina</taxon>
        <taxon>Sordariomycetes</taxon>
        <taxon>Xylariomycetidae</taxon>
        <taxon>Amphisphaeriales</taxon>
        <taxon>Apiosporaceae</taxon>
        <taxon>Neoarthrinium</taxon>
    </lineage>
</organism>
<evidence type="ECO:0000313" key="2">
    <source>
        <dbReference type="EMBL" id="KAI1860407.1"/>
    </source>
</evidence>